<keyword evidence="1" id="KW-0472">Membrane</keyword>
<reference evidence="2" key="1">
    <citation type="journal article" date="2015" name="Nature">
        <title>Complex archaea that bridge the gap between prokaryotes and eukaryotes.</title>
        <authorList>
            <person name="Spang A."/>
            <person name="Saw J.H."/>
            <person name="Jorgensen S.L."/>
            <person name="Zaremba-Niedzwiedzka K."/>
            <person name="Martijn J."/>
            <person name="Lind A.E."/>
            <person name="van Eijk R."/>
            <person name="Schleper C."/>
            <person name="Guy L."/>
            <person name="Ettema T.J."/>
        </authorList>
    </citation>
    <scope>NUCLEOTIDE SEQUENCE</scope>
</reference>
<proteinExistence type="predicted"/>
<feature type="transmembrane region" description="Helical" evidence="1">
    <location>
        <begin position="43"/>
        <end position="62"/>
    </location>
</feature>
<accession>A0A0F9HU43</accession>
<protein>
    <submittedName>
        <fullName evidence="2">Uncharacterized protein</fullName>
    </submittedName>
</protein>
<keyword evidence="1" id="KW-1133">Transmembrane helix</keyword>
<gene>
    <name evidence="2" type="ORF">LCGC14_2022720</name>
</gene>
<comment type="caution">
    <text evidence="2">The sequence shown here is derived from an EMBL/GenBank/DDBJ whole genome shotgun (WGS) entry which is preliminary data.</text>
</comment>
<evidence type="ECO:0000313" key="2">
    <source>
        <dbReference type="EMBL" id="KKL78652.1"/>
    </source>
</evidence>
<name>A0A0F9HU43_9ZZZZ</name>
<evidence type="ECO:0000256" key="1">
    <source>
        <dbReference type="SAM" id="Phobius"/>
    </source>
</evidence>
<feature type="transmembrane region" description="Helical" evidence="1">
    <location>
        <begin position="12"/>
        <end position="31"/>
    </location>
</feature>
<organism evidence="2">
    <name type="scientific">marine sediment metagenome</name>
    <dbReference type="NCBI Taxonomy" id="412755"/>
    <lineage>
        <taxon>unclassified sequences</taxon>
        <taxon>metagenomes</taxon>
        <taxon>ecological metagenomes</taxon>
    </lineage>
</organism>
<sequence>MMACSMELMKHSFKPIIFTSIPLILIFWWIRGIFLETVIASTWLWWYIGTAIISSIFLRKVLNVV</sequence>
<dbReference type="AlphaFoldDB" id="A0A0F9HU43"/>
<dbReference type="EMBL" id="LAZR01023390">
    <property type="protein sequence ID" value="KKL78652.1"/>
    <property type="molecule type" value="Genomic_DNA"/>
</dbReference>
<keyword evidence="1" id="KW-0812">Transmembrane</keyword>